<gene>
    <name evidence="3" type="ORF">SA2016_1333</name>
</gene>
<accession>A0A126ZY37</accession>
<reference evidence="3 4" key="1">
    <citation type="submission" date="2016-02" db="EMBL/GenBank/DDBJ databases">
        <title>Complete genome of Sinomonas atrocyanea KCTC 3377.</title>
        <authorList>
            <person name="Kim K.M."/>
        </authorList>
    </citation>
    <scope>NUCLEOTIDE SEQUENCE [LARGE SCALE GENOMIC DNA]</scope>
    <source>
        <strain evidence="3 4">KCTC 3377</strain>
    </source>
</reference>
<sequence length="259" mass="27887">MTAAPASRGAHSYGWVPDVPDQRDHLFAAPREVIGALPPSVDLTASCPPVYDQGQLGSCTANAIAAALEFDADKEGIAGYTTPSRLFIYYNERAMEHTVASDSGAQIRDGIKSVAAQGACPEAEWPYTIAQFAAKPGEQCYIDAKQHRAIAYQRVARSIAQMQGCLAAGYPFVYGFTVYESFEGPEVAQTGVVPMPAPNEQTLGGHAVLAVGYDNATQRFRVRNSWGPGWGQAGYFTMPYQYLLSTGLASDFWTVRTVA</sequence>
<dbReference type="EMBL" id="CP014518">
    <property type="protein sequence ID" value="AMM32013.1"/>
    <property type="molecule type" value="Genomic_DNA"/>
</dbReference>
<dbReference type="STRING" id="37927.SA2016_1333"/>
<dbReference type="InterPro" id="IPR038765">
    <property type="entry name" value="Papain-like_cys_pep_sf"/>
</dbReference>
<feature type="domain" description="Peptidase C1A papain C-terminal" evidence="2">
    <location>
        <begin position="37"/>
        <end position="256"/>
    </location>
</feature>
<dbReference type="InterPro" id="IPR013128">
    <property type="entry name" value="Peptidase_C1A"/>
</dbReference>
<evidence type="ECO:0000313" key="4">
    <source>
        <dbReference type="Proteomes" id="UP000070134"/>
    </source>
</evidence>
<protein>
    <submittedName>
        <fullName evidence="3">Peptidase C1</fullName>
    </submittedName>
</protein>
<dbReference type="InterPro" id="IPR000668">
    <property type="entry name" value="Peptidase_C1A_C"/>
</dbReference>
<evidence type="ECO:0000256" key="1">
    <source>
        <dbReference type="ARBA" id="ARBA00008455"/>
    </source>
</evidence>
<dbReference type="GO" id="GO:0008234">
    <property type="term" value="F:cysteine-type peptidase activity"/>
    <property type="evidence" value="ECO:0007669"/>
    <property type="project" value="InterPro"/>
</dbReference>
<dbReference type="KEGG" id="satk:SA2016_1333"/>
<dbReference type="Gene3D" id="3.90.70.10">
    <property type="entry name" value="Cysteine proteinases"/>
    <property type="match status" value="1"/>
</dbReference>
<dbReference type="RefSeq" id="WP_066496775.1">
    <property type="nucleotide sequence ID" value="NZ_BJMO01000039.1"/>
</dbReference>
<evidence type="ECO:0000259" key="2">
    <source>
        <dbReference type="SMART" id="SM00645"/>
    </source>
</evidence>
<keyword evidence="4" id="KW-1185">Reference proteome</keyword>
<dbReference type="OrthoDB" id="5289073at2"/>
<proteinExistence type="inferred from homology"/>
<dbReference type="PATRIC" id="fig|37927.3.peg.1379"/>
<dbReference type="Proteomes" id="UP000070134">
    <property type="component" value="Chromosome"/>
</dbReference>
<dbReference type="SMART" id="SM00645">
    <property type="entry name" value="Pept_C1"/>
    <property type="match status" value="1"/>
</dbReference>
<dbReference type="Pfam" id="PF00112">
    <property type="entry name" value="Peptidase_C1"/>
    <property type="match status" value="1"/>
</dbReference>
<evidence type="ECO:0000313" key="3">
    <source>
        <dbReference type="EMBL" id="AMM32013.1"/>
    </source>
</evidence>
<comment type="similarity">
    <text evidence="1">Belongs to the peptidase C1 family.</text>
</comment>
<dbReference type="PROSITE" id="PS00639">
    <property type="entry name" value="THIOL_PROTEASE_HIS"/>
    <property type="match status" value="1"/>
</dbReference>
<name>A0A126ZY37_9MICC</name>
<dbReference type="GO" id="GO:0006508">
    <property type="term" value="P:proteolysis"/>
    <property type="evidence" value="ECO:0007669"/>
    <property type="project" value="InterPro"/>
</dbReference>
<dbReference type="CDD" id="cd02619">
    <property type="entry name" value="Peptidase_C1"/>
    <property type="match status" value="1"/>
</dbReference>
<dbReference type="PANTHER" id="PTHR12411">
    <property type="entry name" value="CYSTEINE PROTEASE FAMILY C1-RELATED"/>
    <property type="match status" value="1"/>
</dbReference>
<dbReference type="AlphaFoldDB" id="A0A126ZY37"/>
<dbReference type="InterPro" id="IPR025660">
    <property type="entry name" value="Pept_his_AS"/>
</dbReference>
<dbReference type="SUPFAM" id="SSF54001">
    <property type="entry name" value="Cysteine proteinases"/>
    <property type="match status" value="1"/>
</dbReference>
<organism evidence="3 4">
    <name type="scientific">Sinomonas atrocyanea</name>
    <dbReference type="NCBI Taxonomy" id="37927"/>
    <lineage>
        <taxon>Bacteria</taxon>
        <taxon>Bacillati</taxon>
        <taxon>Actinomycetota</taxon>
        <taxon>Actinomycetes</taxon>
        <taxon>Micrococcales</taxon>
        <taxon>Micrococcaceae</taxon>
        <taxon>Sinomonas</taxon>
    </lineage>
</organism>